<dbReference type="EMBL" id="JAGSXH010000011">
    <property type="protein sequence ID" value="MBS2962456.1"/>
    <property type="molecule type" value="Genomic_DNA"/>
</dbReference>
<keyword evidence="4" id="KW-1185">Reference proteome</keyword>
<evidence type="ECO:0000256" key="2">
    <source>
        <dbReference type="SAM" id="Phobius"/>
    </source>
</evidence>
<reference evidence="3" key="1">
    <citation type="submission" date="2021-04" db="EMBL/GenBank/DDBJ databases">
        <title>Genome based classification of Actinospica acidithermotolerans sp. nov., an actinobacterium isolated from an Indonesian hot spring.</title>
        <authorList>
            <person name="Kusuma A.B."/>
            <person name="Putra K.E."/>
            <person name="Nafisah S."/>
            <person name="Loh J."/>
            <person name="Nouioui I."/>
            <person name="Goodfellow M."/>
        </authorList>
    </citation>
    <scope>NUCLEOTIDE SEQUENCE</scope>
    <source>
        <strain evidence="3">DSM 45618</strain>
    </source>
</reference>
<protein>
    <submittedName>
        <fullName evidence="3">Uncharacterized protein</fullName>
    </submittedName>
</protein>
<dbReference type="RefSeq" id="WP_211465139.1">
    <property type="nucleotide sequence ID" value="NZ_JAGSXH010000011.1"/>
</dbReference>
<proteinExistence type="predicted"/>
<comment type="caution">
    <text evidence="3">The sequence shown here is derived from an EMBL/GenBank/DDBJ whole genome shotgun (WGS) entry which is preliminary data.</text>
</comment>
<keyword evidence="2" id="KW-1133">Transmembrane helix</keyword>
<dbReference type="AlphaFoldDB" id="A0A8J7WHW6"/>
<keyword evidence="2" id="KW-0812">Transmembrane</keyword>
<gene>
    <name evidence="3" type="ORF">KGA66_05325</name>
</gene>
<keyword evidence="2" id="KW-0472">Membrane</keyword>
<evidence type="ECO:0000313" key="4">
    <source>
        <dbReference type="Proteomes" id="UP000677913"/>
    </source>
</evidence>
<name>A0A8J7WHW6_9ACTN</name>
<feature type="transmembrane region" description="Helical" evidence="2">
    <location>
        <begin position="26"/>
        <end position="47"/>
    </location>
</feature>
<organism evidence="3 4">
    <name type="scientific">Actinocrinis puniceicyclus</name>
    <dbReference type="NCBI Taxonomy" id="977794"/>
    <lineage>
        <taxon>Bacteria</taxon>
        <taxon>Bacillati</taxon>
        <taxon>Actinomycetota</taxon>
        <taxon>Actinomycetes</taxon>
        <taxon>Catenulisporales</taxon>
        <taxon>Actinospicaceae</taxon>
        <taxon>Actinocrinis</taxon>
    </lineage>
</organism>
<dbReference type="Proteomes" id="UP000677913">
    <property type="component" value="Unassembled WGS sequence"/>
</dbReference>
<sequence>MTIEFSAAAAGAVHPLAAPVNDNTPWVGPGLLGFIIVVIIGLATWFLGRSMAKQLRKLDAGRAEQQEPQTPKDERETAAPPRDPKLNGAH</sequence>
<accession>A0A8J7WHW6</accession>
<evidence type="ECO:0000256" key="1">
    <source>
        <dbReference type="SAM" id="MobiDB-lite"/>
    </source>
</evidence>
<evidence type="ECO:0000313" key="3">
    <source>
        <dbReference type="EMBL" id="MBS2962456.1"/>
    </source>
</evidence>
<feature type="region of interest" description="Disordered" evidence="1">
    <location>
        <begin position="57"/>
        <end position="90"/>
    </location>
</feature>